<keyword evidence="5" id="KW-1185">Reference proteome</keyword>
<evidence type="ECO:0000259" key="3">
    <source>
        <dbReference type="PROSITE" id="PS50056"/>
    </source>
</evidence>
<dbReference type="InterPro" id="IPR000387">
    <property type="entry name" value="Tyr_Pase_dom"/>
</dbReference>
<dbReference type="OrthoDB" id="14871at2759"/>
<reference evidence="4 5" key="1">
    <citation type="submission" date="2015-12" db="EMBL/GenBank/DDBJ databases">
        <title>Dictyostelia acquired genes for synthesis and detection of signals that induce cell-type specialization by lateral gene transfer from prokaryotes.</title>
        <authorList>
            <person name="Gloeckner G."/>
            <person name="Schaap P."/>
        </authorList>
    </citation>
    <scope>NUCLEOTIDE SEQUENCE [LARGE SCALE GENOMIC DNA]</scope>
    <source>
        <strain evidence="4 5">TK</strain>
    </source>
</reference>
<dbReference type="Proteomes" id="UP000076078">
    <property type="component" value="Unassembled WGS sequence"/>
</dbReference>
<gene>
    <name evidence="4" type="ORF">DLAC_10597</name>
</gene>
<dbReference type="InterPro" id="IPR057023">
    <property type="entry name" value="PTP-SAK"/>
</dbReference>
<dbReference type="GO" id="GO:0016791">
    <property type="term" value="F:phosphatase activity"/>
    <property type="evidence" value="ECO:0007669"/>
    <property type="project" value="UniProtKB-ARBA"/>
</dbReference>
<proteinExistence type="predicted"/>
<dbReference type="InterPro" id="IPR029021">
    <property type="entry name" value="Prot-tyrosine_phosphatase-like"/>
</dbReference>
<dbReference type="InterPro" id="IPR016130">
    <property type="entry name" value="Tyr_Pase_AS"/>
</dbReference>
<dbReference type="STRING" id="361077.A0A151Z4A7"/>
<organism evidence="4 5">
    <name type="scientific">Tieghemostelium lacteum</name>
    <name type="common">Slime mold</name>
    <name type="synonym">Dictyostelium lacteum</name>
    <dbReference type="NCBI Taxonomy" id="361077"/>
    <lineage>
        <taxon>Eukaryota</taxon>
        <taxon>Amoebozoa</taxon>
        <taxon>Evosea</taxon>
        <taxon>Eumycetozoa</taxon>
        <taxon>Dictyostelia</taxon>
        <taxon>Dictyosteliales</taxon>
        <taxon>Raperosteliaceae</taxon>
        <taxon>Tieghemostelium</taxon>
    </lineage>
</organism>
<evidence type="ECO:0000313" key="5">
    <source>
        <dbReference type="Proteomes" id="UP000076078"/>
    </source>
</evidence>
<dbReference type="Pfam" id="PF22784">
    <property type="entry name" value="PTP-SAK"/>
    <property type="match status" value="1"/>
</dbReference>
<dbReference type="PROSITE" id="PS00383">
    <property type="entry name" value="TYR_PHOSPHATASE_1"/>
    <property type="match status" value="1"/>
</dbReference>
<dbReference type="SUPFAM" id="SSF52799">
    <property type="entry name" value="(Phosphotyrosine protein) phosphatases II"/>
    <property type="match status" value="1"/>
</dbReference>
<feature type="compositionally biased region" description="Low complexity" evidence="2">
    <location>
        <begin position="43"/>
        <end position="53"/>
    </location>
</feature>
<sequence length="260" mass="29037">MIQIKCLPPRWHIIGKDGICCNGNCKKNLKKSLNGGDGDEGASTQSSSSLYSSGGMDELSDDDNMRGPLDICNWVVKNKIMSGENPANTKDQDHFRNLSTLLDSGINVFVCLQETQELTNFREYKNDVLTLAKQKGISTDTIEFLNFPIEDGCAANSLEELGEFIDLLLQKLQDNKNCFLHCHAGRGRTGIIAACLLGRLYQVSGLEALRRTQACYEQRIIGWGESPEYHPQKMQVIRYLKLIEEKQSQPKQQLSLSSSS</sequence>
<dbReference type="InterPro" id="IPR050561">
    <property type="entry name" value="PTP"/>
</dbReference>
<feature type="region of interest" description="Disordered" evidence="2">
    <location>
        <begin position="34"/>
        <end position="61"/>
    </location>
</feature>
<dbReference type="Gene3D" id="3.90.190.10">
    <property type="entry name" value="Protein tyrosine phosphatase superfamily"/>
    <property type="match status" value="1"/>
</dbReference>
<dbReference type="AlphaFoldDB" id="A0A151Z4A7"/>
<dbReference type="PANTHER" id="PTHR23339">
    <property type="entry name" value="TYROSINE SPECIFIC PROTEIN PHOSPHATASE AND DUAL SPECIFICITY PROTEIN PHOSPHATASE"/>
    <property type="match status" value="1"/>
</dbReference>
<dbReference type="PROSITE" id="PS50056">
    <property type="entry name" value="TYR_PHOSPHATASE_2"/>
    <property type="match status" value="1"/>
</dbReference>
<comment type="caution">
    <text evidence="4">The sequence shown here is derived from an EMBL/GenBank/DDBJ whole genome shotgun (WGS) entry which is preliminary data.</text>
</comment>
<dbReference type="FunCoup" id="A0A151Z4A7">
    <property type="interactions" value="1"/>
</dbReference>
<evidence type="ECO:0000256" key="1">
    <source>
        <dbReference type="ARBA" id="ARBA00022801"/>
    </source>
</evidence>
<accession>A0A151Z4A7</accession>
<dbReference type="OMA" id="PRWHIIG"/>
<protein>
    <recommendedName>
        <fullName evidence="3">Tyrosine specific protein phosphatases domain-containing protein</fullName>
    </recommendedName>
</protein>
<evidence type="ECO:0000313" key="4">
    <source>
        <dbReference type="EMBL" id="KYQ88800.1"/>
    </source>
</evidence>
<dbReference type="EMBL" id="LODT01000047">
    <property type="protein sequence ID" value="KYQ88800.1"/>
    <property type="molecule type" value="Genomic_DNA"/>
</dbReference>
<name>A0A151Z4A7_TIELA</name>
<evidence type="ECO:0000256" key="2">
    <source>
        <dbReference type="SAM" id="MobiDB-lite"/>
    </source>
</evidence>
<dbReference type="InParanoid" id="A0A151Z4A7"/>
<feature type="domain" description="Tyrosine specific protein phosphatases" evidence="3">
    <location>
        <begin position="159"/>
        <end position="194"/>
    </location>
</feature>
<keyword evidence="1" id="KW-0378">Hydrolase</keyword>